<evidence type="ECO:0000256" key="1">
    <source>
        <dbReference type="SAM" id="MobiDB-lite"/>
    </source>
</evidence>
<name>A0ABR9A5X5_9PSED</name>
<feature type="transmembrane region" description="Helical" evidence="2">
    <location>
        <begin position="79"/>
        <end position="101"/>
    </location>
</feature>
<protein>
    <submittedName>
        <fullName evidence="3">Anti-sigma factor</fullName>
    </submittedName>
</protein>
<accession>A0ABR9A5X5</accession>
<evidence type="ECO:0000256" key="2">
    <source>
        <dbReference type="SAM" id="Phobius"/>
    </source>
</evidence>
<evidence type="ECO:0000313" key="4">
    <source>
        <dbReference type="Proteomes" id="UP000625247"/>
    </source>
</evidence>
<dbReference type="Proteomes" id="UP000625247">
    <property type="component" value="Unassembled WGS sequence"/>
</dbReference>
<feature type="region of interest" description="Disordered" evidence="1">
    <location>
        <begin position="40"/>
        <end position="60"/>
    </location>
</feature>
<evidence type="ECO:0000313" key="3">
    <source>
        <dbReference type="EMBL" id="MBD8121345.1"/>
    </source>
</evidence>
<keyword evidence="2" id="KW-0812">Transmembrane</keyword>
<reference evidence="3 4" key="1">
    <citation type="journal article" date="2020" name="FEMS Microbiol. Ecol.">
        <title>Temporal dynamics of bacterial communities during seed development and maturation.</title>
        <authorList>
            <person name="Chesneau G."/>
            <person name="Torres-Cortes G."/>
            <person name="Briand M."/>
            <person name="Darrasse A."/>
            <person name="Preveaux A."/>
            <person name="Marais C."/>
            <person name="Jacques M.A."/>
            <person name="Shade A."/>
            <person name="Barret M."/>
        </authorList>
    </citation>
    <scope>NUCLEOTIDE SEQUENCE [LARGE SCALE GENOMIC DNA]</scope>
    <source>
        <strain evidence="3 4">CFBP13723</strain>
    </source>
</reference>
<dbReference type="EMBL" id="JACYNP010000003">
    <property type="protein sequence ID" value="MBD8121345.1"/>
    <property type="molecule type" value="Genomic_DNA"/>
</dbReference>
<keyword evidence="2" id="KW-1133">Transmembrane helix</keyword>
<keyword evidence="4" id="KW-1185">Reference proteome</keyword>
<proteinExistence type="predicted"/>
<organism evidence="3 4">
    <name type="scientific">Pseudomonas lutea</name>
    <dbReference type="NCBI Taxonomy" id="243924"/>
    <lineage>
        <taxon>Bacteria</taxon>
        <taxon>Pseudomonadati</taxon>
        <taxon>Pseudomonadota</taxon>
        <taxon>Gammaproteobacteria</taxon>
        <taxon>Pseudomonadales</taxon>
        <taxon>Pseudomonadaceae</taxon>
        <taxon>Pseudomonas</taxon>
    </lineage>
</organism>
<sequence>MGSALPYKAAFERQAVPPVPASLILNVNALVARHAETHDADPAHAASDGFEPTAAPTNTLKRPAEGESWLTRLFGRPRLGWLAVAFATGAACYGLVLQAGVSNLMANPDSELKGSVVAQAQPSAWVRQAASYQQLYSRDTLGYVTPDAESVTRTVADIREIDGLALRIPDLSAAGLTFKRVQRLRFNNKPLVQLVYTPQQGDPVALCVMKEPMADQSVAQMSVSGMNVVVWRQSELGYALIGAPNGVDLKEVARLVVDRRSGQLFTAASPSPLWVAVSSQ</sequence>
<gene>
    <name evidence="3" type="ORF">IFT62_08990</name>
</gene>
<keyword evidence="2" id="KW-0472">Membrane</keyword>
<comment type="caution">
    <text evidence="3">The sequence shown here is derived from an EMBL/GenBank/DDBJ whole genome shotgun (WGS) entry which is preliminary data.</text>
</comment>